<reference evidence="2 3" key="1">
    <citation type="journal article" date="2016" name="Nat. Commun.">
        <title>Ectomycorrhizal ecology is imprinted in the genome of the dominant symbiotic fungus Cenococcum geophilum.</title>
        <authorList>
            <consortium name="DOE Joint Genome Institute"/>
            <person name="Peter M."/>
            <person name="Kohler A."/>
            <person name="Ohm R.A."/>
            <person name="Kuo A."/>
            <person name="Krutzmann J."/>
            <person name="Morin E."/>
            <person name="Arend M."/>
            <person name="Barry K.W."/>
            <person name="Binder M."/>
            <person name="Choi C."/>
            <person name="Clum A."/>
            <person name="Copeland A."/>
            <person name="Grisel N."/>
            <person name="Haridas S."/>
            <person name="Kipfer T."/>
            <person name="LaButti K."/>
            <person name="Lindquist E."/>
            <person name="Lipzen A."/>
            <person name="Maire R."/>
            <person name="Meier B."/>
            <person name="Mihaltcheva S."/>
            <person name="Molinier V."/>
            <person name="Murat C."/>
            <person name="Poggeler S."/>
            <person name="Quandt C.A."/>
            <person name="Sperisen C."/>
            <person name="Tritt A."/>
            <person name="Tisserant E."/>
            <person name="Crous P.W."/>
            <person name="Henrissat B."/>
            <person name="Nehls U."/>
            <person name="Egli S."/>
            <person name="Spatafora J.W."/>
            <person name="Grigoriev I.V."/>
            <person name="Martin F.M."/>
        </authorList>
    </citation>
    <scope>NUCLEOTIDE SEQUENCE [LARGE SCALE GENOMIC DNA]</scope>
    <source>
        <strain evidence="2 3">CBS 459.81</strain>
    </source>
</reference>
<gene>
    <name evidence="2" type="ORF">K432DRAFT_224098</name>
</gene>
<feature type="transmembrane region" description="Helical" evidence="1">
    <location>
        <begin position="6"/>
        <end position="29"/>
    </location>
</feature>
<evidence type="ECO:0000313" key="2">
    <source>
        <dbReference type="EMBL" id="OCK73763.1"/>
    </source>
</evidence>
<keyword evidence="1" id="KW-0472">Membrane</keyword>
<dbReference type="EMBL" id="KV745661">
    <property type="protein sequence ID" value="OCK73763.1"/>
    <property type="molecule type" value="Genomic_DNA"/>
</dbReference>
<keyword evidence="3" id="KW-1185">Reference proteome</keyword>
<keyword evidence="1" id="KW-1133">Transmembrane helix</keyword>
<evidence type="ECO:0000313" key="3">
    <source>
        <dbReference type="Proteomes" id="UP000250266"/>
    </source>
</evidence>
<name>A0A8E2DY41_9PEZI</name>
<dbReference type="Proteomes" id="UP000250266">
    <property type="component" value="Unassembled WGS sequence"/>
</dbReference>
<organism evidence="2 3">
    <name type="scientific">Lepidopterella palustris CBS 459.81</name>
    <dbReference type="NCBI Taxonomy" id="1314670"/>
    <lineage>
        <taxon>Eukaryota</taxon>
        <taxon>Fungi</taxon>
        <taxon>Dikarya</taxon>
        <taxon>Ascomycota</taxon>
        <taxon>Pezizomycotina</taxon>
        <taxon>Dothideomycetes</taxon>
        <taxon>Pleosporomycetidae</taxon>
        <taxon>Mytilinidiales</taxon>
        <taxon>Argynnaceae</taxon>
        <taxon>Lepidopterella</taxon>
    </lineage>
</organism>
<dbReference type="AlphaFoldDB" id="A0A8E2DY41"/>
<protein>
    <submittedName>
        <fullName evidence="2">Uncharacterized protein</fullName>
    </submittedName>
</protein>
<sequence>MDGPTLFRYTSSAIACLCSVISLFIWLYVISNGKFSIARLLKRPTLLAQGAIGVSMCVATLFMFLCNVFHFRFKQDSSRPLILPIIAIASVLAVFSEYITFWDLKSQRCHLSRTLPLLSYLGPLSKYLRKSIPLLHIRLDMYR</sequence>
<accession>A0A8E2DY41</accession>
<proteinExistence type="predicted"/>
<feature type="transmembrane region" description="Helical" evidence="1">
    <location>
        <begin position="50"/>
        <end position="70"/>
    </location>
</feature>
<feature type="transmembrane region" description="Helical" evidence="1">
    <location>
        <begin position="82"/>
        <end position="104"/>
    </location>
</feature>
<evidence type="ECO:0000256" key="1">
    <source>
        <dbReference type="SAM" id="Phobius"/>
    </source>
</evidence>
<keyword evidence="1" id="KW-0812">Transmembrane</keyword>